<dbReference type="InterPro" id="IPR019734">
    <property type="entry name" value="TPR_rpt"/>
</dbReference>
<dbReference type="EC" id="2.4.1.255" evidence="3"/>
<dbReference type="Gene3D" id="3.40.50.11380">
    <property type="match status" value="1"/>
</dbReference>
<evidence type="ECO:0000256" key="4">
    <source>
        <dbReference type="ARBA" id="ARBA00022676"/>
    </source>
</evidence>
<evidence type="ECO:0000256" key="2">
    <source>
        <dbReference type="ARBA" id="ARBA00005386"/>
    </source>
</evidence>
<comment type="caution">
    <text evidence="9">The sequence shown here is derived from an EMBL/GenBank/DDBJ whole genome shotgun (WGS) entry which is preliminary data.</text>
</comment>
<dbReference type="Pfam" id="PF13844">
    <property type="entry name" value="Glyco_transf_41"/>
    <property type="match status" value="2"/>
</dbReference>
<proteinExistence type="inferred from homology"/>
<keyword evidence="4" id="KW-0328">Glycosyltransferase</keyword>
<gene>
    <name evidence="9" type="ORF">ACFQ27_03135</name>
</gene>
<keyword evidence="7" id="KW-0802">TPR repeat</keyword>
<evidence type="ECO:0000256" key="7">
    <source>
        <dbReference type="ARBA" id="ARBA00022803"/>
    </source>
</evidence>
<comment type="pathway">
    <text evidence="1">Protein modification; protein glycosylation.</text>
</comment>
<dbReference type="SUPFAM" id="SSF48452">
    <property type="entry name" value="TPR-like"/>
    <property type="match status" value="1"/>
</dbReference>
<organism evidence="9 10">
    <name type="scientific">Phenylobacterium conjunctum</name>
    <dbReference type="NCBI Taxonomy" id="1298959"/>
    <lineage>
        <taxon>Bacteria</taxon>
        <taxon>Pseudomonadati</taxon>
        <taxon>Pseudomonadota</taxon>
        <taxon>Alphaproteobacteria</taxon>
        <taxon>Caulobacterales</taxon>
        <taxon>Caulobacteraceae</taxon>
        <taxon>Phenylobacterium</taxon>
    </lineage>
</organism>
<keyword evidence="6" id="KW-0677">Repeat</keyword>
<dbReference type="PANTHER" id="PTHR44998:SF1">
    <property type="entry name" value="UDP-N-ACETYLGLUCOSAMINE--PEPTIDE N-ACETYLGLUCOSAMINYLTRANSFERASE 110 KDA SUBUNIT"/>
    <property type="match status" value="1"/>
</dbReference>
<dbReference type="Gene3D" id="1.25.40.10">
    <property type="entry name" value="Tetratricopeptide repeat domain"/>
    <property type="match status" value="1"/>
</dbReference>
<evidence type="ECO:0000256" key="6">
    <source>
        <dbReference type="ARBA" id="ARBA00022737"/>
    </source>
</evidence>
<dbReference type="PANTHER" id="PTHR44998">
    <property type="match status" value="1"/>
</dbReference>
<dbReference type="Proteomes" id="UP001597216">
    <property type="component" value="Unassembled WGS sequence"/>
</dbReference>
<feature type="domain" description="O-GlcNAc transferase C-terminal" evidence="8">
    <location>
        <begin position="412"/>
        <end position="596"/>
    </location>
</feature>
<sequence length="697" mass="76075">MSEAAFISAVQKITSAQLDLGGVITAAGEQLQAGQPTLAQQLYRIWLQFNPDHPQAYVAHFNRAGLHMDAGDLAGANEALSAAVALNPDFPPAYINLGGVLERSGDPEGAIGKWREVLTRQAQVTGPAIGYSVAALKQIGRVLADHQQLEPAEAALQQSLSLNPCQYDVLGQYLALRMGQCKWPVTVPWEGMDRKALVSGVHPLSMGVYTDDPMLQLAAASNYTREMIDTRPEAQIASDRRFAPIDLTGRRLRVGYVSSDLRDHAVGYLMAELFEVHDREKIEVFAYYCGPAARDGLNARIKGAVEHWTDIRALSDEAAAAAIAADGIDILVDVNGHTRDAKSGVFSRHPAPIQVNWLGYPGTMGGPHHHYIVADPLIIPPGFEIYYSEKVVRLPCYQPNDRKRAVDAERPSRADAGLPDDAFVFCCFNGPQKISRFTFARWMEILSRTPNSVLWLLHSSEDVHARLRGYAEQAGIAPERLIFAPKQHNAQHLARYPLADLFLDTSPYGAHTTASDALWMGVPVLTLPGRSFASRVCASLVTAAGLGDLVATSAQDYVDRAVALAHAPAEVEALKARLAAGRDTCDLFNTDKLVTQLEGLYAGMVADYREGRPPRPDLTNLEAYFAVGADLDHEGQEMLLRQDYEQVYKDRLALRHLLQPLPADTRLWTEADIAWAEGLVGGGAAVTPFPRKRAAGD</sequence>
<evidence type="ECO:0000256" key="5">
    <source>
        <dbReference type="ARBA" id="ARBA00022679"/>
    </source>
</evidence>
<keyword evidence="5 9" id="KW-0808">Transferase</keyword>
<evidence type="ECO:0000313" key="9">
    <source>
        <dbReference type="EMBL" id="MFD1189561.1"/>
    </source>
</evidence>
<evidence type="ECO:0000256" key="3">
    <source>
        <dbReference type="ARBA" id="ARBA00011970"/>
    </source>
</evidence>
<name>A0ABW3SYA6_9CAUL</name>
<dbReference type="EMBL" id="JBHTLQ010000005">
    <property type="protein sequence ID" value="MFD1189561.1"/>
    <property type="molecule type" value="Genomic_DNA"/>
</dbReference>
<comment type="similarity">
    <text evidence="2">Belongs to the glycosyltransferase 41 family. O-GlcNAc transferase subfamily.</text>
</comment>
<feature type="domain" description="O-GlcNAc transferase C-terminal" evidence="8">
    <location>
        <begin position="246"/>
        <end position="395"/>
    </location>
</feature>
<dbReference type="SUPFAM" id="SSF53756">
    <property type="entry name" value="UDP-Glycosyltransferase/glycogen phosphorylase"/>
    <property type="match status" value="1"/>
</dbReference>
<evidence type="ECO:0000259" key="8">
    <source>
        <dbReference type="Pfam" id="PF13844"/>
    </source>
</evidence>
<dbReference type="GO" id="GO:0016740">
    <property type="term" value="F:transferase activity"/>
    <property type="evidence" value="ECO:0007669"/>
    <property type="project" value="UniProtKB-KW"/>
</dbReference>
<protein>
    <recommendedName>
        <fullName evidence="3">protein O-GlcNAc transferase</fullName>
        <ecNumber evidence="3">2.4.1.255</ecNumber>
    </recommendedName>
</protein>
<dbReference type="Gene3D" id="3.40.50.2000">
    <property type="entry name" value="Glycogen Phosphorylase B"/>
    <property type="match status" value="1"/>
</dbReference>
<dbReference type="InterPro" id="IPR029489">
    <property type="entry name" value="OGT/SEC/SPY_C"/>
</dbReference>
<accession>A0ABW3SYA6</accession>
<evidence type="ECO:0000256" key="1">
    <source>
        <dbReference type="ARBA" id="ARBA00004922"/>
    </source>
</evidence>
<dbReference type="SMART" id="SM00028">
    <property type="entry name" value="TPR"/>
    <property type="match status" value="3"/>
</dbReference>
<keyword evidence="10" id="KW-1185">Reference proteome</keyword>
<dbReference type="RefSeq" id="WP_377352430.1">
    <property type="nucleotide sequence ID" value="NZ_JBHTLQ010000005.1"/>
</dbReference>
<reference evidence="10" key="1">
    <citation type="journal article" date="2019" name="Int. J. Syst. Evol. Microbiol.">
        <title>The Global Catalogue of Microorganisms (GCM) 10K type strain sequencing project: providing services to taxonomists for standard genome sequencing and annotation.</title>
        <authorList>
            <consortium name="The Broad Institute Genomics Platform"/>
            <consortium name="The Broad Institute Genome Sequencing Center for Infectious Disease"/>
            <person name="Wu L."/>
            <person name="Ma J."/>
        </authorList>
    </citation>
    <scope>NUCLEOTIDE SEQUENCE [LARGE SCALE GENOMIC DNA]</scope>
    <source>
        <strain evidence="10">CCUG 55074</strain>
    </source>
</reference>
<dbReference type="InterPro" id="IPR011990">
    <property type="entry name" value="TPR-like_helical_dom_sf"/>
</dbReference>
<evidence type="ECO:0000313" key="10">
    <source>
        <dbReference type="Proteomes" id="UP001597216"/>
    </source>
</evidence>